<dbReference type="Proteomes" id="UP000501991">
    <property type="component" value="Chromosome"/>
</dbReference>
<dbReference type="KEGG" id="azq:G3580_09565"/>
<dbReference type="PANTHER" id="PTHR33507">
    <property type="entry name" value="INNER MEMBRANE PROTEIN YBBJ"/>
    <property type="match status" value="1"/>
</dbReference>
<keyword evidence="3 5" id="KW-1133">Transmembrane helix</keyword>
<feature type="domain" description="NfeD-like C-terminal" evidence="6">
    <location>
        <begin position="86"/>
        <end position="145"/>
    </location>
</feature>
<reference evidence="7 8" key="1">
    <citation type="submission" date="2020-02" db="EMBL/GenBank/DDBJ databases">
        <title>Nitrogenibacter mangrovi gen. nov., sp. nov. isolated from mangrove sediment, a denitrifying betaproteobacterium.</title>
        <authorList>
            <person name="Liao H."/>
            <person name="Tian Y."/>
        </authorList>
    </citation>
    <scope>NUCLEOTIDE SEQUENCE [LARGE SCALE GENOMIC DNA]</scope>
    <source>
        <strain evidence="7 8">M9-3-2</strain>
    </source>
</reference>
<dbReference type="SUPFAM" id="SSF141322">
    <property type="entry name" value="NfeD domain-like"/>
    <property type="match status" value="1"/>
</dbReference>
<feature type="transmembrane region" description="Helical" evidence="5">
    <location>
        <begin position="53"/>
        <end position="71"/>
    </location>
</feature>
<dbReference type="Pfam" id="PF01957">
    <property type="entry name" value="NfeD"/>
    <property type="match status" value="1"/>
</dbReference>
<evidence type="ECO:0000256" key="3">
    <source>
        <dbReference type="ARBA" id="ARBA00022989"/>
    </source>
</evidence>
<keyword evidence="2 5" id="KW-0812">Transmembrane</keyword>
<dbReference type="AlphaFoldDB" id="A0A6C1B7W1"/>
<sequence>MAPVWWHWIVLGIVLMLVELAVPAFFVIWFGLGALLVGLGLLLMPALSVTAQVVLWTGASVAMTVLWFRVFRSDRPSTRSGNSASAIGEIGLVTTAVAPFQPGQVRFQKPVLGAEQWQCRADEPIAAGDRVRVVSIEGNYVQVQKAH</sequence>
<evidence type="ECO:0000313" key="8">
    <source>
        <dbReference type="Proteomes" id="UP000501991"/>
    </source>
</evidence>
<gene>
    <name evidence="7" type="ORF">G3580_09565</name>
</gene>
<dbReference type="EMBL" id="CP048836">
    <property type="protein sequence ID" value="QID19791.1"/>
    <property type="molecule type" value="Genomic_DNA"/>
</dbReference>
<name>A0A6C1B7W1_9RHOO</name>
<evidence type="ECO:0000256" key="4">
    <source>
        <dbReference type="ARBA" id="ARBA00023136"/>
    </source>
</evidence>
<evidence type="ECO:0000259" key="6">
    <source>
        <dbReference type="Pfam" id="PF01957"/>
    </source>
</evidence>
<dbReference type="InterPro" id="IPR002810">
    <property type="entry name" value="NfeD-like_C"/>
</dbReference>
<evidence type="ECO:0000256" key="1">
    <source>
        <dbReference type="ARBA" id="ARBA00004141"/>
    </source>
</evidence>
<evidence type="ECO:0000256" key="5">
    <source>
        <dbReference type="SAM" id="Phobius"/>
    </source>
</evidence>
<accession>A0A6C1B7W1</accession>
<organism evidence="7 8">
    <name type="scientific">Nitrogeniibacter mangrovi</name>
    <dbReference type="NCBI Taxonomy" id="2016596"/>
    <lineage>
        <taxon>Bacteria</taxon>
        <taxon>Pseudomonadati</taxon>
        <taxon>Pseudomonadota</taxon>
        <taxon>Betaproteobacteria</taxon>
        <taxon>Rhodocyclales</taxon>
        <taxon>Zoogloeaceae</taxon>
        <taxon>Nitrogeniibacter</taxon>
    </lineage>
</organism>
<proteinExistence type="predicted"/>
<dbReference type="GO" id="GO:0005886">
    <property type="term" value="C:plasma membrane"/>
    <property type="evidence" value="ECO:0007669"/>
    <property type="project" value="TreeGrafter"/>
</dbReference>
<keyword evidence="8" id="KW-1185">Reference proteome</keyword>
<keyword evidence="4 5" id="KW-0472">Membrane</keyword>
<dbReference type="InterPro" id="IPR052165">
    <property type="entry name" value="Membrane_assoc_protease"/>
</dbReference>
<protein>
    <submittedName>
        <fullName evidence="7">NfeD family protein</fullName>
    </submittedName>
</protein>
<dbReference type="Gene3D" id="2.40.50.140">
    <property type="entry name" value="Nucleic acid-binding proteins"/>
    <property type="match status" value="1"/>
</dbReference>
<evidence type="ECO:0000313" key="7">
    <source>
        <dbReference type="EMBL" id="QID19791.1"/>
    </source>
</evidence>
<comment type="subcellular location">
    <subcellularLocation>
        <location evidence="1">Membrane</location>
        <topology evidence="1">Multi-pass membrane protein</topology>
    </subcellularLocation>
</comment>
<dbReference type="PANTHER" id="PTHR33507:SF3">
    <property type="entry name" value="INNER MEMBRANE PROTEIN YBBJ"/>
    <property type="match status" value="1"/>
</dbReference>
<dbReference type="InterPro" id="IPR012340">
    <property type="entry name" value="NA-bd_OB-fold"/>
</dbReference>
<feature type="transmembrane region" description="Helical" evidence="5">
    <location>
        <begin position="6"/>
        <end position="22"/>
    </location>
</feature>
<evidence type="ECO:0000256" key="2">
    <source>
        <dbReference type="ARBA" id="ARBA00022692"/>
    </source>
</evidence>